<evidence type="ECO:0000256" key="2">
    <source>
        <dbReference type="ARBA" id="ARBA00023015"/>
    </source>
</evidence>
<evidence type="ECO:0000256" key="1">
    <source>
        <dbReference type="ARBA" id="ARBA00009437"/>
    </source>
</evidence>
<comment type="similarity">
    <text evidence="1">Belongs to the LysR transcriptional regulatory family.</text>
</comment>
<name>A0A382FVG4_9ZZZZ</name>
<keyword evidence="2" id="KW-0805">Transcription regulation</keyword>
<evidence type="ECO:0000313" key="5">
    <source>
        <dbReference type="EMBL" id="SVB66374.1"/>
    </source>
</evidence>
<dbReference type="Pfam" id="PF03466">
    <property type="entry name" value="LysR_substrate"/>
    <property type="match status" value="1"/>
</dbReference>
<feature type="domain" description="LysR substrate-binding" evidence="4">
    <location>
        <begin position="3"/>
        <end position="140"/>
    </location>
</feature>
<gene>
    <name evidence="5" type="ORF">METZ01_LOCUS219228</name>
</gene>
<dbReference type="EMBL" id="UINC01051789">
    <property type="protein sequence ID" value="SVB66374.1"/>
    <property type="molecule type" value="Genomic_DNA"/>
</dbReference>
<accession>A0A382FVG4</accession>
<evidence type="ECO:0000259" key="4">
    <source>
        <dbReference type="Pfam" id="PF03466"/>
    </source>
</evidence>
<dbReference type="Gene3D" id="3.40.190.290">
    <property type="match status" value="1"/>
</dbReference>
<keyword evidence="3" id="KW-0804">Transcription</keyword>
<dbReference type="SUPFAM" id="SSF53850">
    <property type="entry name" value="Periplasmic binding protein-like II"/>
    <property type="match status" value="1"/>
</dbReference>
<feature type="non-terminal residue" evidence="5">
    <location>
        <position position="1"/>
    </location>
</feature>
<dbReference type="AlphaFoldDB" id="A0A382FVG4"/>
<protein>
    <recommendedName>
        <fullName evidence="4">LysR substrate-binding domain-containing protein</fullName>
    </recommendedName>
</protein>
<sequence>RERGLLTVPLGEDELVMLTHPKHPLSKRPKISMEEFGQQTVIAHNEASPARERVLRLYEQSHTSINIQIDLPSIDGIKRAVEMNLGVALLPKRCALTEIARGQLVAIKVPPLRLARQVQLVYRREGEMSHAAEAFLKSAQQLPSNIP</sequence>
<evidence type="ECO:0000256" key="3">
    <source>
        <dbReference type="ARBA" id="ARBA00023163"/>
    </source>
</evidence>
<proteinExistence type="inferred from homology"/>
<dbReference type="PANTHER" id="PTHR30126">
    <property type="entry name" value="HTH-TYPE TRANSCRIPTIONAL REGULATOR"/>
    <property type="match status" value="1"/>
</dbReference>
<dbReference type="PANTHER" id="PTHR30126:SF39">
    <property type="entry name" value="HTH-TYPE TRANSCRIPTIONAL REGULATOR CYSL"/>
    <property type="match status" value="1"/>
</dbReference>
<organism evidence="5">
    <name type="scientific">marine metagenome</name>
    <dbReference type="NCBI Taxonomy" id="408172"/>
    <lineage>
        <taxon>unclassified sequences</taxon>
        <taxon>metagenomes</taxon>
        <taxon>ecological metagenomes</taxon>
    </lineage>
</organism>
<dbReference type="GO" id="GO:0000976">
    <property type="term" value="F:transcription cis-regulatory region binding"/>
    <property type="evidence" value="ECO:0007669"/>
    <property type="project" value="TreeGrafter"/>
</dbReference>
<reference evidence="5" key="1">
    <citation type="submission" date="2018-05" db="EMBL/GenBank/DDBJ databases">
        <authorList>
            <person name="Lanie J.A."/>
            <person name="Ng W.-L."/>
            <person name="Kazmierczak K.M."/>
            <person name="Andrzejewski T.M."/>
            <person name="Davidsen T.M."/>
            <person name="Wayne K.J."/>
            <person name="Tettelin H."/>
            <person name="Glass J.I."/>
            <person name="Rusch D."/>
            <person name="Podicherti R."/>
            <person name="Tsui H.-C.T."/>
            <person name="Winkler M.E."/>
        </authorList>
    </citation>
    <scope>NUCLEOTIDE SEQUENCE</scope>
</reference>
<dbReference type="InterPro" id="IPR005119">
    <property type="entry name" value="LysR_subst-bd"/>
</dbReference>
<dbReference type="GO" id="GO:0006355">
    <property type="term" value="P:regulation of DNA-templated transcription"/>
    <property type="evidence" value="ECO:0007669"/>
    <property type="project" value="TreeGrafter"/>
</dbReference>